<keyword evidence="1" id="KW-0472">Membrane</keyword>
<dbReference type="Proteomes" id="UP000095287">
    <property type="component" value="Unplaced"/>
</dbReference>
<sequence>MAYAPLLSLCLLCLLLPSRGSALPFQKHLWFSGAPAGDPSTGDSAGTGVLSTAKGFCEKYSLQDGCIWKTAAGLGVLLVYALLLFFFICGGCIDRGWCVVVK</sequence>
<dbReference type="AlphaFoldDB" id="A0A1I7YWM0"/>
<evidence type="ECO:0000256" key="2">
    <source>
        <dbReference type="SAM" id="SignalP"/>
    </source>
</evidence>
<keyword evidence="1" id="KW-0812">Transmembrane</keyword>
<keyword evidence="2" id="KW-0732">Signal</keyword>
<name>A0A1I7YWM0_9BILA</name>
<organism evidence="3 4">
    <name type="scientific">Steinernema glaseri</name>
    <dbReference type="NCBI Taxonomy" id="37863"/>
    <lineage>
        <taxon>Eukaryota</taxon>
        <taxon>Metazoa</taxon>
        <taxon>Ecdysozoa</taxon>
        <taxon>Nematoda</taxon>
        <taxon>Chromadorea</taxon>
        <taxon>Rhabditida</taxon>
        <taxon>Tylenchina</taxon>
        <taxon>Panagrolaimomorpha</taxon>
        <taxon>Strongyloidoidea</taxon>
        <taxon>Steinernematidae</taxon>
        <taxon>Steinernema</taxon>
    </lineage>
</organism>
<reference evidence="4" key="1">
    <citation type="submission" date="2016-11" db="UniProtKB">
        <authorList>
            <consortium name="WormBaseParasite"/>
        </authorList>
    </citation>
    <scope>IDENTIFICATION</scope>
</reference>
<feature type="transmembrane region" description="Helical" evidence="1">
    <location>
        <begin position="71"/>
        <end position="93"/>
    </location>
</feature>
<dbReference type="WBParaSite" id="L893_g20258.t1">
    <property type="protein sequence ID" value="L893_g20258.t1"/>
    <property type="gene ID" value="L893_g20258"/>
</dbReference>
<protein>
    <submittedName>
        <fullName evidence="4">LHPL5</fullName>
    </submittedName>
</protein>
<evidence type="ECO:0000256" key="1">
    <source>
        <dbReference type="SAM" id="Phobius"/>
    </source>
</evidence>
<feature type="chain" id="PRO_5009312680" evidence="2">
    <location>
        <begin position="23"/>
        <end position="102"/>
    </location>
</feature>
<keyword evidence="3" id="KW-1185">Reference proteome</keyword>
<evidence type="ECO:0000313" key="4">
    <source>
        <dbReference type="WBParaSite" id="L893_g20258.t1"/>
    </source>
</evidence>
<feature type="signal peptide" evidence="2">
    <location>
        <begin position="1"/>
        <end position="22"/>
    </location>
</feature>
<proteinExistence type="predicted"/>
<accession>A0A1I7YWM0</accession>
<evidence type="ECO:0000313" key="3">
    <source>
        <dbReference type="Proteomes" id="UP000095287"/>
    </source>
</evidence>
<keyword evidence="1" id="KW-1133">Transmembrane helix</keyword>